<name>A0A0M9VUV9_ESCWE</name>
<comment type="caution">
    <text evidence="3">The sequence shown here is derived from an EMBL/GenBank/DDBJ whole genome shotgun (WGS) entry which is preliminary data.</text>
</comment>
<proteinExistence type="predicted"/>
<evidence type="ECO:0000313" key="4">
    <source>
        <dbReference type="Proteomes" id="UP000053831"/>
    </source>
</evidence>
<dbReference type="EMBL" id="LGSR01000017">
    <property type="protein sequence ID" value="KOS20339.1"/>
    <property type="molecule type" value="Genomic_DNA"/>
</dbReference>
<accession>A0A0M9VUV9</accession>
<feature type="region of interest" description="Disordered" evidence="2">
    <location>
        <begin position="131"/>
        <end position="165"/>
    </location>
</feature>
<dbReference type="AlphaFoldDB" id="A0A0M9VUV9"/>
<dbReference type="Proteomes" id="UP000053831">
    <property type="component" value="Unassembled WGS sequence"/>
</dbReference>
<feature type="compositionally biased region" description="Basic and acidic residues" evidence="2">
    <location>
        <begin position="148"/>
        <end position="157"/>
    </location>
</feature>
<reference evidence="3 4" key="1">
    <citation type="submission" date="2015-07" db="EMBL/GenBank/DDBJ databases">
        <title>The genome of the fungus Escovopsis weberi, a specialized disease agent of ant agriculture.</title>
        <authorList>
            <person name="de Man T.J."/>
            <person name="Stajich J.E."/>
            <person name="Kubicek C.P."/>
            <person name="Chenthamara K."/>
            <person name="Atanasova L."/>
            <person name="Druzhinina I.S."/>
            <person name="Birnbaum S."/>
            <person name="Barribeau S.M."/>
            <person name="Teiling C."/>
            <person name="Suen G."/>
            <person name="Currie C."/>
            <person name="Gerardo N.M."/>
        </authorList>
    </citation>
    <scope>NUCLEOTIDE SEQUENCE [LARGE SCALE GENOMIC DNA]</scope>
</reference>
<evidence type="ECO:0000313" key="3">
    <source>
        <dbReference type="EMBL" id="KOS20339.1"/>
    </source>
</evidence>
<keyword evidence="1" id="KW-0175">Coiled coil</keyword>
<evidence type="ECO:0000256" key="2">
    <source>
        <dbReference type="SAM" id="MobiDB-lite"/>
    </source>
</evidence>
<gene>
    <name evidence="3" type="ORF">ESCO_005332</name>
</gene>
<feature type="region of interest" description="Disordered" evidence="2">
    <location>
        <begin position="178"/>
        <end position="210"/>
    </location>
</feature>
<sequence length="210" mass="23943">MERELRQKSRESQGEQQKAIQRIHSLEKMKKELHQRIEVLEASRNEEALKVKELEGQLQQLRAEHQAKMEAARDDHSRLMQRCDGLESAFLDFKQSVSRWEKAAGMQLSQMRSNWEMRRKLEDDFHQAMGRFETNDGERMRRPSQAAPKHDQDRENSARGGGVDVDVDAIAIADLDEANTAAARHDEPGDADSLADTITVGAPSEQENPV</sequence>
<protein>
    <submittedName>
        <fullName evidence="3">Uncharacterized protein</fullName>
    </submittedName>
</protein>
<feature type="coiled-coil region" evidence="1">
    <location>
        <begin position="16"/>
        <end position="89"/>
    </location>
</feature>
<keyword evidence="4" id="KW-1185">Reference proteome</keyword>
<evidence type="ECO:0000256" key="1">
    <source>
        <dbReference type="SAM" id="Coils"/>
    </source>
</evidence>
<organism evidence="3 4">
    <name type="scientific">Escovopsis weberi</name>
    <dbReference type="NCBI Taxonomy" id="150374"/>
    <lineage>
        <taxon>Eukaryota</taxon>
        <taxon>Fungi</taxon>
        <taxon>Dikarya</taxon>
        <taxon>Ascomycota</taxon>
        <taxon>Pezizomycotina</taxon>
        <taxon>Sordariomycetes</taxon>
        <taxon>Hypocreomycetidae</taxon>
        <taxon>Hypocreales</taxon>
        <taxon>Hypocreaceae</taxon>
        <taxon>Escovopsis</taxon>
    </lineage>
</organism>